<feature type="region of interest" description="Disordered" evidence="8">
    <location>
        <begin position="346"/>
        <end position="365"/>
    </location>
</feature>
<keyword evidence="6" id="KW-1133">Transmembrane helix</keyword>
<evidence type="ECO:0000256" key="4">
    <source>
        <dbReference type="ARBA" id="ARBA00022692"/>
    </source>
</evidence>
<dbReference type="EMBL" id="CAJEWN010000013">
    <property type="protein sequence ID" value="CAD2133532.1"/>
    <property type="molecule type" value="Genomic_DNA"/>
</dbReference>
<feature type="domain" description="ZP" evidence="10">
    <location>
        <begin position="31"/>
        <end position="300"/>
    </location>
</feature>
<gene>
    <name evidence="11" type="ORF">MENT_LOCUS4069</name>
</gene>
<accession>A0A6V7TSV8</accession>
<name>A0A6V7TSV8_MELEN</name>
<comment type="caution">
    <text evidence="11">The sequence shown here is derived from an EMBL/GenBank/DDBJ whole genome shotgun (WGS) entry which is preliminary data.</text>
</comment>
<keyword evidence="3" id="KW-1003">Cell membrane</keyword>
<evidence type="ECO:0000256" key="3">
    <source>
        <dbReference type="ARBA" id="ARBA00022475"/>
    </source>
</evidence>
<comment type="subcellular location">
    <subcellularLocation>
        <location evidence="1">Cell membrane</location>
        <topology evidence="1">Single-pass type I membrane protein</topology>
    </subcellularLocation>
</comment>
<feature type="signal peptide" evidence="9">
    <location>
        <begin position="1"/>
        <end position="18"/>
    </location>
</feature>
<evidence type="ECO:0000256" key="5">
    <source>
        <dbReference type="ARBA" id="ARBA00022729"/>
    </source>
</evidence>
<dbReference type="InterPro" id="IPR057475">
    <property type="entry name" value="CUT_C"/>
</dbReference>
<dbReference type="InterPro" id="IPR001507">
    <property type="entry name" value="ZP_dom"/>
</dbReference>
<keyword evidence="5 9" id="KW-0732">Signal</keyword>
<evidence type="ECO:0000256" key="8">
    <source>
        <dbReference type="SAM" id="MobiDB-lite"/>
    </source>
</evidence>
<keyword evidence="7" id="KW-0472">Membrane</keyword>
<evidence type="ECO:0000256" key="7">
    <source>
        <dbReference type="ARBA" id="ARBA00023136"/>
    </source>
</evidence>
<feature type="chain" id="PRO_5027691413" description="ZP domain-containing protein" evidence="9">
    <location>
        <begin position="19"/>
        <end position="502"/>
    </location>
</feature>
<dbReference type="Proteomes" id="UP000580250">
    <property type="component" value="Unassembled WGS sequence"/>
</dbReference>
<dbReference type="SMART" id="SM00241">
    <property type="entry name" value="ZP"/>
    <property type="match status" value="1"/>
</dbReference>
<evidence type="ECO:0000313" key="11">
    <source>
        <dbReference type="EMBL" id="CAD2133532.1"/>
    </source>
</evidence>
<keyword evidence="2" id="KW-0193">Cuticle</keyword>
<dbReference type="AlphaFoldDB" id="A0A6V7TSV8"/>
<evidence type="ECO:0000259" key="10">
    <source>
        <dbReference type="PROSITE" id="PS51034"/>
    </source>
</evidence>
<evidence type="ECO:0000256" key="6">
    <source>
        <dbReference type="ARBA" id="ARBA00022989"/>
    </source>
</evidence>
<dbReference type="InterPro" id="IPR051962">
    <property type="entry name" value="Cuticlin"/>
</dbReference>
<reference evidence="11 12" key="1">
    <citation type="submission" date="2020-08" db="EMBL/GenBank/DDBJ databases">
        <authorList>
            <person name="Koutsovoulos G."/>
            <person name="Danchin GJ E."/>
        </authorList>
    </citation>
    <scope>NUCLEOTIDE SEQUENCE [LARGE SCALE GENOMIC DNA]</scope>
</reference>
<proteinExistence type="predicted"/>
<sequence length="502" mass="57509">MICSVCCFLLLFLCWVNTQLQNSLMEQPRVSCEQSHIKMFIHTWLPFSGSVYAKGFFHKDICRVQGNGIGHTANITIPVSADCGMRRRRNMNPNGLSLEMDVIIMFHKRFLTKNDRASNLFVDIFNFQILKAFHLECQYMEQQDQKLGNRLEISALPSTEIGQTLKQSQNLPKCRYQVLGSEKGEQISFAAIGQPIIHKWICNYLGNENEGIYCLTVHSCQVDDGQGNVQKLLDENGCPIDEALFGLIEYKTDLEAIQRGNAFKFADRNTIYFNCQLRLELKNGWKECQRSECSTILSTTTSIPPNLSENSPSTIQNENQILEELTTESAPLNISNKPLITSTSGYLKNKTSTAPQELSSEKEENYEKENKEIIKTKIFKNREGVEVIKKNKGEEEENCKQFLLNKFGFCNEDEEDILNQQRFSRSSNEGNIEGNKEGKKKRFSENIKMDIEVNKAIDVFDLMNSGKEGINSINKFYRHHHPTYKLQTEPIDIFQQVGGYFN</sequence>
<evidence type="ECO:0000313" key="12">
    <source>
        <dbReference type="Proteomes" id="UP000580250"/>
    </source>
</evidence>
<evidence type="ECO:0000256" key="9">
    <source>
        <dbReference type="SAM" id="SignalP"/>
    </source>
</evidence>
<protein>
    <recommendedName>
        <fullName evidence="10">ZP domain-containing protein</fullName>
    </recommendedName>
</protein>
<dbReference type="PANTHER" id="PTHR22907">
    <property type="entry name" value="GH04558P"/>
    <property type="match status" value="1"/>
</dbReference>
<evidence type="ECO:0000256" key="1">
    <source>
        <dbReference type="ARBA" id="ARBA00004251"/>
    </source>
</evidence>
<dbReference type="OrthoDB" id="6139674at2759"/>
<dbReference type="Pfam" id="PF25057">
    <property type="entry name" value="CUT_N"/>
    <property type="match status" value="1"/>
</dbReference>
<dbReference type="GO" id="GO:0005886">
    <property type="term" value="C:plasma membrane"/>
    <property type="evidence" value="ECO:0007669"/>
    <property type="project" value="UniProtKB-SubCell"/>
</dbReference>
<dbReference type="PANTHER" id="PTHR22907:SF1">
    <property type="entry name" value="ZP DOMAIN-CONTAINING PROTEIN"/>
    <property type="match status" value="1"/>
</dbReference>
<organism evidence="11 12">
    <name type="scientific">Meloidogyne enterolobii</name>
    <name type="common">Root-knot nematode worm</name>
    <name type="synonym">Meloidogyne mayaguensis</name>
    <dbReference type="NCBI Taxonomy" id="390850"/>
    <lineage>
        <taxon>Eukaryota</taxon>
        <taxon>Metazoa</taxon>
        <taxon>Ecdysozoa</taxon>
        <taxon>Nematoda</taxon>
        <taxon>Chromadorea</taxon>
        <taxon>Rhabditida</taxon>
        <taxon>Tylenchina</taxon>
        <taxon>Tylenchomorpha</taxon>
        <taxon>Tylenchoidea</taxon>
        <taxon>Meloidogynidae</taxon>
        <taxon>Meloidogyninae</taxon>
        <taxon>Meloidogyne</taxon>
    </lineage>
</organism>
<feature type="compositionally biased region" description="Polar residues" evidence="8">
    <location>
        <begin position="346"/>
        <end position="358"/>
    </location>
</feature>
<dbReference type="Pfam" id="PF25301">
    <property type="entry name" value="CUT_C"/>
    <property type="match status" value="1"/>
</dbReference>
<keyword evidence="4" id="KW-0812">Transmembrane</keyword>
<dbReference type="PROSITE" id="PS51034">
    <property type="entry name" value="ZP_2"/>
    <property type="match status" value="1"/>
</dbReference>
<dbReference type="InterPro" id="IPR056953">
    <property type="entry name" value="CUT_N"/>
</dbReference>
<evidence type="ECO:0000256" key="2">
    <source>
        <dbReference type="ARBA" id="ARBA00022460"/>
    </source>
</evidence>
<dbReference type="GO" id="GO:0042302">
    <property type="term" value="F:structural constituent of cuticle"/>
    <property type="evidence" value="ECO:0007669"/>
    <property type="project" value="UniProtKB-KW"/>
</dbReference>